<proteinExistence type="predicted"/>
<dbReference type="AlphaFoldDB" id="A0A0S3RU37"/>
<dbReference type="EMBL" id="AP015037">
    <property type="protein sequence ID" value="BAT84131.1"/>
    <property type="molecule type" value="Genomic_DNA"/>
</dbReference>
<sequence>MRTIKRKYLQLQSCLLHQTMIQVKTLMKTMMSSPLQLLCQSLLCQRRKLIVLILMIAALMKTIRRLPKRFPMPSQCLCLSSLLRPQVLVIQMKRYF</sequence>
<evidence type="ECO:0000313" key="1">
    <source>
        <dbReference type="EMBL" id="BAT84131.1"/>
    </source>
</evidence>
<gene>
    <name evidence="1" type="primary">Vigan.04G141000</name>
    <name evidence="1" type="ORF">VIGAN_04141000</name>
</gene>
<evidence type="ECO:0000313" key="2">
    <source>
        <dbReference type="Proteomes" id="UP000291084"/>
    </source>
</evidence>
<keyword evidence="2" id="KW-1185">Reference proteome</keyword>
<accession>A0A0S3RU37</accession>
<organism evidence="1 2">
    <name type="scientific">Vigna angularis var. angularis</name>
    <dbReference type="NCBI Taxonomy" id="157739"/>
    <lineage>
        <taxon>Eukaryota</taxon>
        <taxon>Viridiplantae</taxon>
        <taxon>Streptophyta</taxon>
        <taxon>Embryophyta</taxon>
        <taxon>Tracheophyta</taxon>
        <taxon>Spermatophyta</taxon>
        <taxon>Magnoliopsida</taxon>
        <taxon>eudicotyledons</taxon>
        <taxon>Gunneridae</taxon>
        <taxon>Pentapetalae</taxon>
        <taxon>rosids</taxon>
        <taxon>fabids</taxon>
        <taxon>Fabales</taxon>
        <taxon>Fabaceae</taxon>
        <taxon>Papilionoideae</taxon>
        <taxon>50 kb inversion clade</taxon>
        <taxon>NPAAA clade</taxon>
        <taxon>indigoferoid/millettioid clade</taxon>
        <taxon>Phaseoleae</taxon>
        <taxon>Vigna</taxon>
    </lineage>
</organism>
<protein>
    <submittedName>
        <fullName evidence="1">Uncharacterized protein</fullName>
    </submittedName>
</protein>
<reference evidence="1 2" key="1">
    <citation type="journal article" date="2015" name="Sci. Rep.">
        <title>The power of single molecule real-time sequencing technology in the de novo assembly of a eukaryotic genome.</title>
        <authorList>
            <person name="Sakai H."/>
            <person name="Naito K."/>
            <person name="Ogiso-Tanaka E."/>
            <person name="Takahashi Y."/>
            <person name="Iseki K."/>
            <person name="Muto C."/>
            <person name="Satou K."/>
            <person name="Teruya K."/>
            <person name="Shiroma A."/>
            <person name="Shimoji M."/>
            <person name="Hirano T."/>
            <person name="Itoh T."/>
            <person name="Kaga A."/>
            <person name="Tomooka N."/>
        </authorList>
    </citation>
    <scope>NUCLEOTIDE SEQUENCE [LARGE SCALE GENOMIC DNA]</scope>
    <source>
        <strain evidence="2">cv. Shumari</strain>
    </source>
</reference>
<dbReference type="Proteomes" id="UP000291084">
    <property type="component" value="Chromosome 4"/>
</dbReference>
<feature type="non-terminal residue" evidence="1">
    <location>
        <position position="96"/>
    </location>
</feature>
<name>A0A0S3RU37_PHAAN</name>